<feature type="domain" description="AMP-dependent synthetase/ligase" evidence="6">
    <location>
        <begin position="74"/>
        <end position="460"/>
    </location>
</feature>
<evidence type="ECO:0000256" key="5">
    <source>
        <dbReference type="NCBIfam" id="TIGR02188"/>
    </source>
</evidence>
<organism evidence="9">
    <name type="scientific">Candidatus Methanophaga sp. ANME-1 ERB7</name>
    <dbReference type="NCBI Taxonomy" id="2759913"/>
    <lineage>
        <taxon>Archaea</taxon>
        <taxon>Methanobacteriati</taxon>
        <taxon>Methanobacteriota</taxon>
        <taxon>Stenosarchaea group</taxon>
        <taxon>Methanomicrobia</taxon>
        <taxon>Candidatus Methanophagales</taxon>
        <taxon>Candidatus Methanophagaceae</taxon>
        <taxon>Candidatus Methanophaga</taxon>
    </lineage>
</organism>
<dbReference type="GO" id="GO:0005524">
    <property type="term" value="F:ATP binding"/>
    <property type="evidence" value="ECO:0007669"/>
    <property type="project" value="UniProtKB-KW"/>
</dbReference>
<evidence type="ECO:0000259" key="8">
    <source>
        <dbReference type="Pfam" id="PF16177"/>
    </source>
</evidence>
<dbReference type="CDD" id="cd05966">
    <property type="entry name" value="ACS"/>
    <property type="match status" value="1"/>
</dbReference>
<feature type="domain" description="AMP-binding enzyme C-terminal" evidence="7">
    <location>
        <begin position="515"/>
        <end position="593"/>
    </location>
</feature>
<protein>
    <recommendedName>
        <fullName evidence="5">Acetate--CoA ligase</fullName>
        <ecNumber evidence="5">6.2.1.1</ecNumber>
    </recommendedName>
</protein>
<dbReference type="PANTHER" id="PTHR24095">
    <property type="entry name" value="ACETYL-COENZYME A SYNTHETASE"/>
    <property type="match status" value="1"/>
</dbReference>
<keyword evidence="4" id="KW-0067">ATP-binding</keyword>
<dbReference type="GO" id="GO:0043955">
    <property type="term" value="F:3-hydroxypropionyl-CoA synthetase activity"/>
    <property type="evidence" value="ECO:0007669"/>
    <property type="project" value="UniProtKB-ARBA"/>
</dbReference>
<reference evidence="9" key="1">
    <citation type="submission" date="2020-06" db="EMBL/GenBank/DDBJ databases">
        <title>Unique genomic features of the anaerobic methanotrophic archaea.</title>
        <authorList>
            <person name="Chadwick G.L."/>
            <person name="Skennerton C.T."/>
            <person name="Laso-Perez R."/>
            <person name="Leu A.O."/>
            <person name="Speth D.R."/>
            <person name="Yu H."/>
            <person name="Morgan-Lang C."/>
            <person name="Hatzenpichler R."/>
            <person name="Goudeau D."/>
            <person name="Malmstrom R."/>
            <person name="Brazelton W.J."/>
            <person name="Woyke T."/>
            <person name="Hallam S.J."/>
            <person name="Tyson G.W."/>
            <person name="Wegener G."/>
            <person name="Boetius A."/>
            <person name="Orphan V."/>
        </authorList>
    </citation>
    <scope>NUCLEOTIDE SEQUENCE</scope>
</reference>
<dbReference type="NCBIfam" id="TIGR02188">
    <property type="entry name" value="Ac_CoA_lig_AcsA"/>
    <property type="match status" value="1"/>
</dbReference>
<dbReference type="EC" id="6.2.1.1" evidence="5"/>
<name>A0A7G9ZD42_9EURY</name>
<keyword evidence="3" id="KW-0547">Nucleotide-binding</keyword>
<dbReference type="Pfam" id="PF16177">
    <property type="entry name" value="ACAS_N"/>
    <property type="match status" value="1"/>
</dbReference>
<dbReference type="InterPro" id="IPR042099">
    <property type="entry name" value="ANL_N_sf"/>
</dbReference>
<evidence type="ECO:0000256" key="1">
    <source>
        <dbReference type="ARBA" id="ARBA00006432"/>
    </source>
</evidence>
<dbReference type="NCBIfam" id="NF001208">
    <property type="entry name" value="PRK00174.1"/>
    <property type="match status" value="1"/>
</dbReference>
<dbReference type="InterPro" id="IPR011904">
    <property type="entry name" value="Ac_CoA_lig"/>
</dbReference>
<evidence type="ECO:0000259" key="7">
    <source>
        <dbReference type="Pfam" id="PF13193"/>
    </source>
</evidence>
<dbReference type="InterPro" id="IPR032387">
    <property type="entry name" value="ACAS_N"/>
</dbReference>
<dbReference type="PROSITE" id="PS00455">
    <property type="entry name" value="AMP_BINDING"/>
    <property type="match status" value="1"/>
</dbReference>
<dbReference type="EMBL" id="MT631715">
    <property type="protein sequence ID" value="QNO58176.1"/>
    <property type="molecule type" value="Genomic_DNA"/>
</dbReference>
<dbReference type="Gene3D" id="3.30.300.30">
    <property type="match status" value="1"/>
</dbReference>
<dbReference type="AlphaFoldDB" id="A0A7G9ZD42"/>
<dbReference type="GO" id="GO:0043427">
    <property type="term" value="P:carbon fixation by 3-hydroxypropionate cycle"/>
    <property type="evidence" value="ECO:0007669"/>
    <property type="project" value="UniProtKB-ARBA"/>
</dbReference>
<proteinExistence type="inferred from homology"/>
<dbReference type="InterPro" id="IPR045851">
    <property type="entry name" value="AMP-bd_C_sf"/>
</dbReference>
<dbReference type="SUPFAM" id="SSF56801">
    <property type="entry name" value="Acetyl-CoA synthetase-like"/>
    <property type="match status" value="1"/>
</dbReference>
<dbReference type="GO" id="GO:0019427">
    <property type="term" value="P:acetyl-CoA biosynthetic process from acetate"/>
    <property type="evidence" value="ECO:0007669"/>
    <property type="project" value="UniProtKB-UniRule"/>
</dbReference>
<dbReference type="FunFam" id="3.40.50.12780:FF:000001">
    <property type="entry name" value="Acetyl-coenzyme A synthetase"/>
    <property type="match status" value="1"/>
</dbReference>
<sequence length="636" mass="72582">MEKAKFYPIKEYIDFQKSATADIERFWAKEATKLEWFKPWEKVLEWEEPFAKWFVGGRLNASYLCVDRHLYSWHKNKVALYWEDEAGNTKAFSYFQLYREVNRFASMLEHLGVKKGDRVVLYLPMIPELAIAMLATARIGAIHTVVFSGFSSQALADRINDTSAEVLICADVGRRRGKYIPLKTIVDEAMKTTPTIENVVVIKRTEEDINMVAGRDHLYQDLIKDADEYVEPKQLDSTHPLYILYTSGTTGKPKGVVHSTGGYLAYIYATYKWVFDISDESVYWCTADVGWVTGHTSIVYAPLLHGATVLMYEGAPDFPNPDRWWEIIEKYGVTIFYTSPTAIRMFMRYGEERIKKYNLGSLKILGSVGEVINPEVWVWYYKNIGDERCPIVDTWWQTETGGIMISPVPGIELVPLKPGSATLPLPGIDAEVVDEEGNPVDMGIKGHLVIRKPWPGMLMGLYKDPKRYKEVYWSKFKGMFYTGDYAMKDEDGYFWLLGRTDEVLKIAGHRLGTAEVEGAVVETPFVAEAAVIGTPDPIKGENIIVFAILKEGYKPAENLKQEIIKEIRKQIGPIATPQEIYFVEKLPKTRSGKIMRRVLKTIIMDKPIGDLSTLEDEASVDEVKAVYEEFKQMMKR</sequence>
<evidence type="ECO:0000259" key="6">
    <source>
        <dbReference type="Pfam" id="PF00501"/>
    </source>
</evidence>
<evidence type="ECO:0000313" key="9">
    <source>
        <dbReference type="EMBL" id="QNO58176.1"/>
    </source>
</evidence>
<dbReference type="Pfam" id="PF00501">
    <property type="entry name" value="AMP-binding"/>
    <property type="match status" value="1"/>
</dbReference>
<dbReference type="Gene3D" id="3.40.50.12780">
    <property type="entry name" value="N-terminal domain of ligase-like"/>
    <property type="match status" value="1"/>
</dbReference>
<dbReference type="InterPro" id="IPR020845">
    <property type="entry name" value="AMP-binding_CS"/>
</dbReference>
<dbReference type="GO" id="GO:0003987">
    <property type="term" value="F:acetate-CoA ligase activity"/>
    <property type="evidence" value="ECO:0007669"/>
    <property type="project" value="UniProtKB-UniRule"/>
</dbReference>
<dbReference type="Pfam" id="PF13193">
    <property type="entry name" value="AMP-binding_C"/>
    <property type="match status" value="1"/>
</dbReference>
<keyword evidence="2 9" id="KW-0436">Ligase</keyword>
<dbReference type="GO" id="GO:0016208">
    <property type="term" value="F:AMP binding"/>
    <property type="evidence" value="ECO:0007669"/>
    <property type="project" value="InterPro"/>
</dbReference>
<dbReference type="InterPro" id="IPR000873">
    <property type="entry name" value="AMP-dep_synth/lig_dom"/>
</dbReference>
<evidence type="ECO:0000256" key="2">
    <source>
        <dbReference type="ARBA" id="ARBA00022598"/>
    </source>
</evidence>
<comment type="similarity">
    <text evidence="1">Belongs to the ATP-dependent AMP-binding enzyme family.</text>
</comment>
<dbReference type="PANTHER" id="PTHR24095:SF232">
    <property type="entry name" value="ACETYL-COENZYME A SYNTHETASE"/>
    <property type="match status" value="1"/>
</dbReference>
<gene>
    <name evidence="9" type="primary">acsA</name>
    <name evidence="9" type="ORF">ACBHHCEK_00044</name>
</gene>
<evidence type="ECO:0000256" key="3">
    <source>
        <dbReference type="ARBA" id="ARBA00022741"/>
    </source>
</evidence>
<feature type="domain" description="Acetyl-coenzyme A synthetase N-terminal" evidence="8">
    <location>
        <begin position="14"/>
        <end position="65"/>
    </location>
</feature>
<dbReference type="InterPro" id="IPR025110">
    <property type="entry name" value="AMP-bd_C"/>
</dbReference>
<accession>A0A7G9ZD42</accession>
<evidence type="ECO:0000256" key="4">
    <source>
        <dbReference type="ARBA" id="ARBA00022840"/>
    </source>
</evidence>